<dbReference type="AlphaFoldDB" id="A0A0G0B7K0"/>
<evidence type="ECO:0000313" key="2">
    <source>
        <dbReference type="EMBL" id="KKP65329.1"/>
    </source>
</evidence>
<dbReference type="EMBL" id="LBPV01000026">
    <property type="protein sequence ID" value="KKP65329.1"/>
    <property type="molecule type" value="Genomic_DNA"/>
</dbReference>
<dbReference type="Proteomes" id="UP000033866">
    <property type="component" value="Unassembled WGS sequence"/>
</dbReference>
<evidence type="ECO:0000313" key="3">
    <source>
        <dbReference type="Proteomes" id="UP000033866"/>
    </source>
</evidence>
<sequence length="78" mass="8981">MGEPKEKEEKKPITPKMEGKEKKLLDNSTHWLQQDLSTGQIDLKPHSVHEYIDQNGTRYTLNEETGEYEVTIPGPNDD</sequence>
<protein>
    <submittedName>
        <fullName evidence="2">Uncharacterized protein</fullName>
    </submittedName>
</protein>
<feature type="region of interest" description="Disordered" evidence="1">
    <location>
        <begin position="1"/>
        <end position="23"/>
    </location>
</feature>
<evidence type="ECO:0000256" key="1">
    <source>
        <dbReference type="SAM" id="MobiDB-lite"/>
    </source>
</evidence>
<name>A0A0G0B7K0_9BACT</name>
<proteinExistence type="predicted"/>
<organism evidence="2 3">
    <name type="scientific">candidate division WS6 bacterium GW2011_GWE1_34_7</name>
    <dbReference type="NCBI Taxonomy" id="1619093"/>
    <lineage>
        <taxon>Bacteria</taxon>
        <taxon>Candidatus Dojkabacteria</taxon>
    </lineage>
</organism>
<gene>
    <name evidence="2" type="ORF">UR61_C0026G0002</name>
</gene>
<comment type="caution">
    <text evidence="2">The sequence shown here is derived from an EMBL/GenBank/DDBJ whole genome shotgun (WGS) entry which is preliminary data.</text>
</comment>
<reference evidence="2 3" key="1">
    <citation type="journal article" date="2015" name="Nature">
        <title>rRNA introns, odd ribosomes, and small enigmatic genomes across a large radiation of phyla.</title>
        <authorList>
            <person name="Brown C.T."/>
            <person name="Hug L.A."/>
            <person name="Thomas B.C."/>
            <person name="Sharon I."/>
            <person name="Castelle C.J."/>
            <person name="Singh A."/>
            <person name="Wilkins M.J."/>
            <person name="Williams K.H."/>
            <person name="Banfield J.F."/>
        </authorList>
    </citation>
    <scope>NUCLEOTIDE SEQUENCE [LARGE SCALE GENOMIC DNA]</scope>
</reference>
<accession>A0A0G0B7K0</accession>